<proteinExistence type="predicted"/>
<organism evidence="3 4">
    <name type="scientific">Arthrobotrys conoides</name>
    <dbReference type="NCBI Taxonomy" id="74498"/>
    <lineage>
        <taxon>Eukaryota</taxon>
        <taxon>Fungi</taxon>
        <taxon>Dikarya</taxon>
        <taxon>Ascomycota</taxon>
        <taxon>Pezizomycotina</taxon>
        <taxon>Orbiliomycetes</taxon>
        <taxon>Orbiliales</taxon>
        <taxon>Orbiliaceae</taxon>
        <taxon>Arthrobotrys</taxon>
    </lineage>
</organism>
<gene>
    <name evidence="3" type="ORF">TWF506_004456</name>
</gene>
<keyword evidence="2" id="KW-0812">Transmembrane</keyword>
<evidence type="ECO:0000313" key="4">
    <source>
        <dbReference type="Proteomes" id="UP001307849"/>
    </source>
</evidence>
<evidence type="ECO:0000313" key="3">
    <source>
        <dbReference type="EMBL" id="KAK6498216.1"/>
    </source>
</evidence>
<reference evidence="3 4" key="1">
    <citation type="submission" date="2019-10" db="EMBL/GenBank/DDBJ databases">
        <authorList>
            <person name="Palmer J.M."/>
        </authorList>
    </citation>
    <scope>NUCLEOTIDE SEQUENCE [LARGE SCALE GENOMIC DNA]</scope>
    <source>
        <strain evidence="3 4">TWF506</strain>
    </source>
</reference>
<feature type="region of interest" description="Disordered" evidence="1">
    <location>
        <begin position="1"/>
        <end position="51"/>
    </location>
</feature>
<evidence type="ECO:0000256" key="2">
    <source>
        <dbReference type="SAM" id="Phobius"/>
    </source>
</evidence>
<feature type="transmembrane region" description="Helical" evidence="2">
    <location>
        <begin position="444"/>
        <end position="466"/>
    </location>
</feature>
<dbReference type="EMBL" id="JAVHJM010000014">
    <property type="protein sequence ID" value="KAK6498216.1"/>
    <property type="molecule type" value="Genomic_DNA"/>
</dbReference>
<name>A0AAN8N6Q3_9PEZI</name>
<evidence type="ECO:0000256" key="1">
    <source>
        <dbReference type="SAM" id="MobiDB-lite"/>
    </source>
</evidence>
<protein>
    <submittedName>
        <fullName evidence="3">Uncharacterized protein</fullName>
    </submittedName>
</protein>
<dbReference type="Proteomes" id="UP001307849">
    <property type="component" value="Unassembled WGS sequence"/>
</dbReference>
<keyword evidence="2" id="KW-1133">Transmembrane helix</keyword>
<keyword evidence="4" id="KW-1185">Reference proteome</keyword>
<dbReference type="AlphaFoldDB" id="A0AAN8N6Q3"/>
<comment type="caution">
    <text evidence="3">The sequence shown here is derived from an EMBL/GenBank/DDBJ whole genome shotgun (WGS) entry which is preliminary data.</text>
</comment>
<keyword evidence="2" id="KW-0472">Membrane</keyword>
<sequence>MNERERKEYLESFKIQPDDQLLGIPSSSRNHESASTSSSNSKEEITPDGSSEIAKAMEIPPLLFAAGIPSARVPDISPMLVSSPKPPPQPISPDDTYYVSSNPDTCLLVTSCTRPEVRFWVHKSSIKTTSPVLKEYFDSTCLTQKVQAFPGGKKLYFISVIWYHVEALHLLLKVLNHVPNAFPQPQDLSFTTFWQLAATLEYFEIDLIEWFRVYYHYFKEKKMHDGFEGWLVAGRVFGDKEGYAKLSARIILEFTGWEREEMILHGPEGRLGPDGEKVELWSRWGPKNVFDHMKKEHDRLKTSIMTLITNWHAYVVHLKTSRKLVCTCHPAEDCILAARELTATLKQHGLIASRRYPDEDFKGSLLSLRLLFQSLEIRLKRGILGGVVFNNHCKVYGSMAKLMGDIDEVLEGVRGTDYDGVVETFGIQEICRKEMVLPWTMGQVGVGVLCAGVVGMGVGMLAWGGFKMFLRGVGRLEKVIT</sequence>
<feature type="compositionally biased region" description="Basic and acidic residues" evidence="1">
    <location>
        <begin position="1"/>
        <end position="11"/>
    </location>
</feature>
<accession>A0AAN8N6Q3</accession>